<evidence type="ECO:0000313" key="1">
    <source>
        <dbReference type="EMBL" id="GIH07417.1"/>
    </source>
</evidence>
<dbReference type="EMBL" id="BONY01000036">
    <property type="protein sequence ID" value="GIH07417.1"/>
    <property type="molecule type" value="Genomic_DNA"/>
</dbReference>
<organism evidence="1 2">
    <name type="scientific">Rhizocola hellebori</name>
    <dbReference type="NCBI Taxonomy" id="1392758"/>
    <lineage>
        <taxon>Bacteria</taxon>
        <taxon>Bacillati</taxon>
        <taxon>Actinomycetota</taxon>
        <taxon>Actinomycetes</taxon>
        <taxon>Micromonosporales</taxon>
        <taxon>Micromonosporaceae</taxon>
        <taxon>Rhizocola</taxon>
    </lineage>
</organism>
<dbReference type="RefSeq" id="WP_203911207.1">
    <property type="nucleotide sequence ID" value="NZ_BONY01000036.1"/>
</dbReference>
<protein>
    <submittedName>
        <fullName evidence="1">Uncharacterized protein</fullName>
    </submittedName>
</protein>
<proteinExistence type="predicted"/>
<name>A0A8J3QD33_9ACTN</name>
<gene>
    <name evidence="1" type="ORF">Rhe02_54840</name>
</gene>
<sequence>MANTITRVTNKGSIVDVYASAARTASPDTVELEVAGHIGMHLTIDATAATATPSVVFSILGVDRTSGKTYVILASAAVTGTGTTVLRVGPALTAAANLVANDILPPIIRISAVHGDADSLTYSVGAAFCA</sequence>
<accession>A0A8J3QD33</accession>
<dbReference type="AlphaFoldDB" id="A0A8J3QD33"/>
<keyword evidence="2" id="KW-1185">Reference proteome</keyword>
<comment type="caution">
    <text evidence="1">The sequence shown here is derived from an EMBL/GenBank/DDBJ whole genome shotgun (WGS) entry which is preliminary data.</text>
</comment>
<reference evidence="1" key="1">
    <citation type="submission" date="2021-01" db="EMBL/GenBank/DDBJ databases">
        <title>Whole genome shotgun sequence of Rhizocola hellebori NBRC 109834.</title>
        <authorList>
            <person name="Komaki H."/>
            <person name="Tamura T."/>
        </authorList>
    </citation>
    <scope>NUCLEOTIDE SEQUENCE</scope>
    <source>
        <strain evidence="1">NBRC 109834</strain>
    </source>
</reference>
<dbReference type="Proteomes" id="UP000612899">
    <property type="component" value="Unassembled WGS sequence"/>
</dbReference>
<evidence type="ECO:0000313" key="2">
    <source>
        <dbReference type="Proteomes" id="UP000612899"/>
    </source>
</evidence>